<gene>
    <name evidence="1" type="ORF">SH601_16525</name>
</gene>
<sequence length="238" mass="27190">MPRKYIYLIVTYIVTQFSIILARPFIPADMTYEELEIFAANWSIVSFSVATILSIIILRDEIKEFFQLKQKKIGSIILWSVLGVFMAMFAQALAVLVEFVIFRIPPGSENTMNLTDTARQTPLFIMLIAVLGPILEELVFRKAIFGSLNKRMNFFLAALISGLVFALVHQDFDHILIYTSVGMVFAFLYVHTKRIIVPIIAHMSMNSIALIAQFSQDPEEIRQIREQFEQLMMILIGG</sequence>
<comment type="caution">
    <text evidence="1">The sequence shown here is derived from an EMBL/GenBank/DDBJ whole genome shotgun (WGS) entry which is preliminary data.</text>
</comment>
<evidence type="ECO:0000313" key="1">
    <source>
        <dbReference type="EMBL" id="MDX8047572.1"/>
    </source>
</evidence>
<dbReference type="EMBL" id="JAWZSR010000015">
    <property type="protein sequence ID" value="MDX8047572.1"/>
    <property type="molecule type" value="Genomic_DNA"/>
</dbReference>
<evidence type="ECO:0000313" key="2">
    <source>
        <dbReference type="Proteomes" id="UP001277972"/>
    </source>
</evidence>
<keyword evidence="2" id="KW-1185">Reference proteome</keyword>
<dbReference type="Proteomes" id="UP001277972">
    <property type="component" value="Unassembled WGS sequence"/>
</dbReference>
<accession>A0ACC6M9M9</accession>
<protein>
    <submittedName>
        <fullName evidence="1">Type II CAAX endopeptidase family protein</fullName>
    </submittedName>
</protein>
<organism evidence="1 2">
    <name type="scientific">Gracilibacillus pellucidus</name>
    <dbReference type="NCBI Taxonomy" id="3095368"/>
    <lineage>
        <taxon>Bacteria</taxon>
        <taxon>Bacillati</taxon>
        <taxon>Bacillota</taxon>
        <taxon>Bacilli</taxon>
        <taxon>Bacillales</taxon>
        <taxon>Bacillaceae</taxon>
        <taxon>Gracilibacillus</taxon>
    </lineage>
</organism>
<proteinExistence type="predicted"/>
<name>A0ACC6M9M9_9BACI</name>
<reference evidence="1" key="1">
    <citation type="submission" date="2023-11" db="EMBL/GenBank/DDBJ databases">
        <title>Gracilibacillus pellucida a moderately halophilic bacterium isolated from saline soil in Xinjiang province.</title>
        <authorList>
            <person name="Zhang Z."/>
            <person name="Tan F."/>
            <person name="Wang Y."/>
            <person name="Xia M."/>
        </authorList>
    </citation>
    <scope>NUCLEOTIDE SEQUENCE</scope>
    <source>
        <strain evidence="1">S3-1-1</strain>
    </source>
</reference>